<evidence type="ECO:0000313" key="2">
    <source>
        <dbReference type="EMBL" id="KAF7546986.1"/>
    </source>
</evidence>
<gene>
    <name evidence="2" type="ORF">G7Z17_g8049</name>
</gene>
<accession>A0A9P5HC02</accession>
<comment type="caution">
    <text evidence="2">The sequence shown here is derived from an EMBL/GenBank/DDBJ whole genome shotgun (WGS) entry which is preliminary data.</text>
</comment>
<organism evidence="2 3">
    <name type="scientific">Cylindrodendrum hubeiense</name>
    <dbReference type="NCBI Taxonomy" id="595255"/>
    <lineage>
        <taxon>Eukaryota</taxon>
        <taxon>Fungi</taxon>
        <taxon>Dikarya</taxon>
        <taxon>Ascomycota</taxon>
        <taxon>Pezizomycotina</taxon>
        <taxon>Sordariomycetes</taxon>
        <taxon>Hypocreomycetidae</taxon>
        <taxon>Hypocreales</taxon>
        <taxon>Nectriaceae</taxon>
        <taxon>Cylindrodendrum</taxon>
    </lineage>
</organism>
<evidence type="ECO:0000313" key="3">
    <source>
        <dbReference type="Proteomes" id="UP000722485"/>
    </source>
</evidence>
<proteinExistence type="predicted"/>
<reference evidence="2" key="1">
    <citation type="submission" date="2020-03" db="EMBL/GenBank/DDBJ databases">
        <title>Draft Genome Sequence of Cylindrodendrum hubeiense.</title>
        <authorList>
            <person name="Buettner E."/>
            <person name="Kellner H."/>
        </authorList>
    </citation>
    <scope>NUCLEOTIDE SEQUENCE</scope>
    <source>
        <strain evidence="2">IHI 201604</strain>
    </source>
</reference>
<dbReference type="EMBL" id="JAANBB010000192">
    <property type="protein sequence ID" value="KAF7546986.1"/>
    <property type="molecule type" value="Genomic_DNA"/>
</dbReference>
<evidence type="ECO:0000256" key="1">
    <source>
        <dbReference type="SAM" id="MobiDB-lite"/>
    </source>
</evidence>
<feature type="region of interest" description="Disordered" evidence="1">
    <location>
        <begin position="18"/>
        <end position="85"/>
    </location>
</feature>
<dbReference type="Proteomes" id="UP000722485">
    <property type="component" value="Unassembled WGS sequence"/>
</dbReference>
<keyword evidence="3" id="KW-1185">Reference proteome</keyword>
<dbReference type="AlphaFoldDB" id="A0A9P5HC02"/>
<sequence length="85" mass="8653">MPAMPAMPTMPAVTRAIVRADIGGDEKKRKHSEGVGVDAGRSTQNQAAEAGSSRGGSWPQMPDRAEGRGAGPPRMDPAGPGSADV</sequence>
<protein>
    <submittedName>
        <fullName evidence="2">Uncharacterized protein</fullName>
    </submittedName>
</protein>
<name>A0A9P5HC02_9HYPO</name>